<keyword evidence="1" id="KW-0175">Coiled coil</keyword>
<keyword evidence="5" id="KW-1185">Reference proteome</keyword>
<dbReference type="InterPro" id="IPR024983">
    <property type="entry name" value="CHAT_dom"/>
</dbReference>
<feature type="region of interest" description="Disordered" evidence="2">
    <location>
        <begin position="571"/>
        <end position="595"/>
    </location>
</feature>
<gene>
    <name evidence="4" type="ORF">CTheo_8160</name>
</gene>
<dbReference type="OrthoDB" id="9991317at2759"/>
<reference evidence="4 5" key="1">
    <citation type="journal article" date="2019" name="Fungal Biol. Biotechnol.">
        <title>Draft genome sequence of fastidious pathogen Ceratobasidium theobromae, which causes vascular-streak dieback in Theobroma cacao.</title>
        <authorList>
            <person name="Ali S.S."/>
            <person name="Asman A."/>
            <person name="Shao J."/>
            <person name="Firmansyah A.P."/>
            <person name="Susilo A.W."/>
            <person name="Rosmana A."/>
            <person name="McMahon P."/>
            <person name="Junaid M."/>
            <person name="Guest D."/>
            <person name="Kheng T.Y."/>
            <person name="Meinhardt L.W."/>
            <person name="Bailey B.A."/>
        </authorList>
    </citation>
    <scope>NUCLEOTIDE SEQUENCE [LARGE SCALE GENOMIC DNA]</scope>
    <source>
        <strain evidence="4 5">CT2</strain>
    </source>
</reference>
<comment type="caution">
    <text evidence="4">The sequence shown here is derived from an EMBL/GenBank/DDBJ whole genome shotgun (WGS) entry which is preliminary data.</text>
</comment>
<name>A0A5N5QAD2_9AGAM</name>
<dbReference type="Pfam" id="PF12770">
    <property type="entry name" value="CHAT"/>
    <property type="match status" value="1"/>
</dbReference>
<proteinExistence type="predicted"/>
<protein>
    <recommendedName>
        <fullName evidence="3">CHAT domain-containing protein</fullName>
    </recommendedName>
</protein>
<dbReference type="AlphaFoldDB" id="A0A5N5QAD2"/>
<evidence type="ECO:0000259" key="3">
    <source>
        <dbReference type="Pfam" id="PF12770"/>
    </source>
</evidence>
<evidence type="ECO:0000313" key="5">
    <source>
        <dbReference type="Proteomes" id="UP000383932"/>
    </source>
</evidence>
<evidence type="ECO:0000256" key="1">
    <source>
        <dbReference type="SAM" id="Coils"/>
    </source>
</evidence>
<dbReference type="InterPro" id="IPR011990">
    <property type="entry name" value="TPR-like_helical_dom_sf"/>
</dbReference>
<dbReference type="EMBL" id="SSOP01000464">
    <property type="protein sequence ID" value="KAB5588398.1"/>
    <property type="molecule type" value="Genomic_DNA"/>
</dbReference>
<accession>A0A5N5QAD2</accession>
<feature type="coiled-coil region" evidence="1">
    <location>
        <begin position="714"/>
        <end position="741"/>
    </location>
</feature>
<sequence>MSSTAKKQPMEVLGKEISTQLKGFNSLQVQNQNLASVDMFTKATLKHIKVDPKSNQRFTLLANLGIAYKSLFIRFGQLKAIDDAISHLGQALKDAPNHPNQHNHLSALSASYQLRFGLLGEAKDAELAVEQDKEAVRLAASNNDRYLQLAGLAHSQAKLAEGGQDVALQGDAINNLLQAIQLAPQRHPDLPEWHINLGDWYYSRSKISSTTKRADITEATNHWDQAVVLAKGQTKPSAQLSAALGYSYMARTKINSPTDQKNLIESAIRHFLVADKGAPHDHPDRSLWLTRLALAYQLGASILGHDKTIPNMRRAADFLQRAASSPSGRPLDRIRACEHLAKLDYSSDENAIQGKNFAYNTALRLATRLIWIGESIEQRYKGAGLIAGLARGAAAFAFSQNRPDQAIKWLEMGRGVILRQTTQLLPRFVKLPPNIDKSLSQCFRDVSQELGGFLMASTNGFATEEIKQKVHRLAEEYEELTKKIPEIHGISGLRPKTIEEYLTLVNSVGTVLIEINCHKSGSHVAAFLPGSAGFLSFELKPIGNLSVHDELEKARNDLNEALLNAGIRQRTNMSSGNNSKHRPMGIMQTKKGKAPPRPTIEDVLVMLWELVAKPILNCLNYQRRVLPDGTPDVNKMPLITWCGTGPLSFLPLHAAGNYKNQNSGSRDMVADYVVSSYTPTLHLWACMAALPLTSHQNISMLAIAQAKTDGYSDLLGTKEELKNIKNAVNRYNSKNQSSQQNITLTTLTNKQVMLNTVLDHLGKHYLVHIACHAIQDITDPLKSAIILQQKGQLTVGQLLKSPLQDYNRYIFLSACETSKGNLQSDEPFHLAAAMLFRFFGVIATRWAIHDEDAPLVAKVAYEMLFKNGWNDCGALAKALHIAVYKLWNSKNVGLSDYTRWVCFVHFGF</sequence>
<organism evidence="4 5">
    <name type="scientific">Ceratobasidium theobromae</name>
    <dbReference type="NCBI Taxonomy" id="1582974"/>
    <lineage>
        <taxon>Eukaryota</taxon>
        <taxon>Fungi</taxon>
        <taxon>Dikarya</taxon>
        <taxon>Basidiomycota</taxon>
        <taxon>Agaricomycotina</taxon>
        <taxon>Agaricomycetes</taxon>
        <taxon>Cantharellales</taxon>
        <taxon>Ceratobasidiaceae</taxon>
        <taxon>Ceratobasidium</taxon>
    </lineage>
</organism>
<evidence type="ECO:0000256" key="2">
    <source>
        <dbReference type="SAM" id="MobiDB-lite"/>
    </source>
</evidence>
<feature type="domain" description="CHAT" evidence="3">
    <location>
        <begin position="607"/>
        <end position="907"/>
    </location>
</feature>
<dbReference type="SUPFAM" id="SSF48452">
    <property type="entry name" value="TPR-like"/>
    <property type="match status" value="1"/>
</dbReference>
<dbReference type="Proteomes" id="UP000383932">
    <property type="component" value="Unassembled WGS sequence"/>
</dbReference>
<evidence type="ECO:0000313" key="4">
    <source>
        <dbReference type="EMBL" id="KAB5588398.1"/>
    </source>
</evidence>
<dbReference type="Gene3D" id="1.25.40.10">
    <property type="entry name" value="Tetratricopeptide repeat domain"/>
    <property type="match status" value="1"/>
</dbReference>